<evidence type="ECO:0000313" key="2">
    <source>
        <dbReference type="Proteomes" id="UP000030512"/>
    </source>
</evidence>
<gene>
    <name evidence="1" type="ORF">JT25_019530</name>
</gene>
<evidence type="ECO:0000313" key="1">
    <source>
        <dbReference type="EMBL" id="AMK78652.1"/>
    </source>
</evidence>
<proteinExistence type="predicted"/>
<dbReference type="STRING" id="1538553.JT25_019530"/>
<dbReference type="KEGG" id="mdn:JT25_019530"/>
<name>A0A126T9B3_9GAMM</name>
<reference evidence="1 2" key="1">
    <citation type="journal article" date="2015" name="Environ. Microbiol.">
        <title>Methane oxidation coupled to nitrate reduction under hypoxia by the Gammaproteobacterium Methylomonas denitrificans, sp. nov. type strain FJG1.</title>
        <authorList>
            <person name="Kits K.D."/>
            <person name="Klotz M.G."/>
            <person name="Stein L.Y."/>
        </authorList>
    </citation>
    <scope>NUCLEOTIDE SEQUENCE [LARGE SCALE GENOMIC DNA]</scope>
    <source>
        <strain evidence="1 2">FJG1</strain>
    </source>
</reference>
<dbReference type="AlphaFoldDB" id="A0A126T9B3"/>
<protein>
    <submittedName>
        <fullName evidence="1">Uncharacterized protein</fullName>
    </submittedName>
</protein>
<dbReference type="OrthoDB" id="5565926at2"/>
<dbReference type="EMBL" id="CP014476">
    <property type="protein sequence ID" value="AMK78652.1"/>
    <property type="molecule type" value="Genomic_DNA"/>
</dbReference>
<sequence>MKINNNNQESSMKIIVLGFILAFTSLATHAAKYGLEPGDAVLTNCHEIYTKGVVKAKVDDGYTVHFPKNSGPIQCPPFRWHAEFVLPFQSVSEYRLKFLGGLKRDIVFQVGEPVTFRVDTDKRVVKNKASIDIDAQITDISSNGAIAVKLISTDPEAAATFWQWIGGNYVDLRHKYLELERDKRSR</sequence>
<organism evidence="1 2">
    <name type="scientific">Methylomonas denitrificans</name>
    <dbReference type="NCBI Taxonomy" id="1538553"/>
    <lineage>
        <taxon>Bacteria</taxon>
        <taxon>Pseudomonadati</taxon>
        <taxon>Pseudomonadota</taxon>
        <taxon>Gammaproteobacteria</taxon>
        <taxon>Methylococcales</taxon>
        <taxon>Methylococcaceae</taxon>
        <taxon>Methylomonas</taxon>
    </lineage>
</organism>
<dbReference type="Proteomes" id="UP000030512">
    <property type="component" value="Chromosome"/>
</dbReference>
<accession>A0A126T9B3</accession>
<keyword evidence="2" id="KW-1185">Reference proteome</keyword>